<evidence type="ECO:0000313" key="4">
    <source>
        <dbReference type="Proteomes" id="UP000314294"/>
    </source>
</evidence>
<feature type="region of interest" description="Disordered" evidence="2">
    <location>
        <begin position="1"/>
        <end position="33"/>
    </location>
</feature>
<reference evidence="3 4" key="1">
    <citation type="submission" date="2019-03" db="EMBL/GenBank/DDBJ databases">
        <title>First draft genome of Liparis tanakae, snailfish: a comprehensive survey of snailfish specific genes.</title>
        <authorList>
            <person name="Kim W."/>
            <person name="Song I."/>
            <person name="Jeong J.-H."/>
            <person name="Kim D."/>
            <person name="Kim S."/>
            <person name="Ryu S."/>
            <person name="Song J.Y."/>
            <person name="Lee S.K."/>
        </authorList>
    </citation>
    <scope>NUCLEOTIDE SEQUENCE [LARGE SCALE GENOMIC DNA]</scope>
    <source>
        <tissue evidence="3">Muscle</tissue>
    </source>
</reference>
<accession>A0A4Z2FC75</accession>
<comment type="caution">
    <text evidence="3">The sequence shown here is derived from an EMBL/GenBank/DDBJ whole genome shotgun (WGS) entry which is preliminary data.</text>
</comment>
<name>A0A4Z2FC75_9TELE</name>
<proteinExistence type="predicted"/>
<protein>
    <submittedName>
        <fullName evidence="3">Uncharacterized protein</fullName>
    </submittedName>
</protein>
<gene>
    <name evidence="3" type="ORF">EYF80_051052</name>
</gene>
<keyword evidence="4" id="KW-1185">Reference proteome</keyword>
<evidence type="ECO:0000256" key="1">
    <source>
        <dbReference type="SAM" id="Coils"/>
    </source>
</evidence>
<dbReference type="Proteomes" id="UP000314294">
    <property type="component" value="Unassembled WGS sequence"/>
</dbReference>
<feature type="region of interest" description="Disordered" evidence="2">
    <location>
        <begin position="206"/>
        <end position="253"/>
    </location>
</feature>
<dbReference type="AlphaFoldDB" id="A0A4Z2FC75"/>
<feature type="compositionally biased region" description="Pro residues" evidence="2">
    <location>
        <begin position="221"/>
        <end position="235"/>
    </location>
</feature>
<sequence length="253" mass="29073">MPPPPCWGSDRTIGRYENNPKLQSGPKPGNNLSQLEENILSLIETIEDQKQLLSQSNQSWQDKYDVLEEKSALTANGFETRIQNLLSECEAVEEKCQERIDTAERLDLENQFLVQKQQSHESEIQELTAENEILEETIEAQKQLLSQSNQSETQELTDESEILEEVCMQDRGTVLDKMKNKMEVKQNKKKRKEVVVENQEETVFPTKIKVMQQDRSLTRPTPFPSDPPMMRPTPVPRREPAAAPTVHGSRSQR</sequence>
<evidence type="ECO:0000256" key="2">
    <source>
        <dbReference type="SAM" id="MobiDB-lite"/>
    </source>
</evidence>
<organism evidence="3 4">
    <name type="scientific">Liparis tanakae</name>
    <name type="common">Tanaka's snailfish</name>
    <dbReference type="NCBI Taxonomy" id="230148"/>
    <lineage>
        <taxon>Eukaryota</taxon>
        <taxon>Metazoa</taxon>
        <taxon>Chordata</taxon>
        <taxon>Craniata</taxon>
        <taxon>Vertebrata</taxon>
        <taxon>Euteleostomi</taxon>
        <taxon>Actinopterygii</taxon>
        <taxon>Neopterygii</taxon>
        <taxon>Teleostei</taxon>
        <taxon>Neoteleostei</taxon>
        <taxon>Acanthomorphata</taxon>
        <taxon>Eupercaria</taxon>
        <taxon>Perciformes</taxon>
        <taxon>Cottioidei</taxon>
        <taxon>Cottales</taxon>
        <taxon>Liparidae</taxon>
        <taxon>Liparis</taxon>
    </lineage>
</organism>
<keyword evidence="1" id="KW-0175">Coiled coil</keyword>
<feature type="coiled-coil region" evidence="1">
    <location>
        <begin position="175"/>
        <end position="202"/>
    </location>
</feature>
<evidence type="ECO:0000313" key="3">
    <source>
        <dbReference type="EMBL" id="TNN38777.1"/>
    </source>
</evidence>
<dbReference type="EMBL" id="SRLO01001339">
    <property type="protein sequence ID" value="TNN38777.1"/>
    <property type="molecule type" value="Genomic_DNA"/>
</dbReference>